<dbReference type="AlphaFoldDB" id="A0A6P4Y253"/>
<dbReference type="OrthoDB" id="10015713at2759"/>
<proteinExistence type="predicted"/>
<evidence type="ECO:0000256" key="1">
    <source>
        <dbReference type="SAM" id="MobiDB-lite"/>
    </source>
</evidence>
<evidence type="ECO:0000256" key="2">
    <source>
        <dbReference type="SAM" id="SignalP"/>
    </source>
</evidence>
<dbReference type="KEGG" id="bbel:109469097"/>
<feature type="chain" id="PRO_5028424046" evidence="2">
    <location>
        <begin position="19"/>
        <end position="364"/>
    </location>
</feature>
<organism evidence="3 4">
    <name type="scientific">Branchiostoma belcheri</name>
    <name type="common">Amphioxus</name>
    <dbReference type="NCBI Taxonomy" id="7741"/>
    <lineage>
        <taxon>Eukaryota</taxon>
        <taxon>Metazoa</taxon>
        <taxon>Chordata</taxon>
        <taxon>Cephalochordata</taxon>
        <taxon>Leptocardii</taxon>
        <taxon>Amphioxiformes</taxon>
        <taxon>Branchiostomatidae</taxon>
        <taxon>Branchiostoma</taxon>
    </lineage>
</organism>
<accession>A0A6P4Y253</accession>
<feature type="region of interest" description="Disordered" evidence="1">
    <location>
        <begin position="297"/>
        <end position="327"/>
    </location>
</feature>
<feature type="signal peptide" evidence="2">
    <location>
        <begin position="1"/>
        <end position="18"/>
    </location>
</feature>
<sequence length="364" mass="41246">MIGLLRYMLHVYLFLVGAHLFNRSWDYALDKQWVPRDGLVVKYLSDFSEFETTPEQLIYPVANAEIFVRAYVRPANETHYSRLTQCELYKGVHRDTMVRRLTSGGKDPGRVNIEAARYSWRFFYLVRSCFRLRQPSEDFDVPPEEPPPPYIPITWLQLARNIRDWTTDYLREASSEDPTDSYTGPGPCPKKWSEFFQETYKSMTAWISSDDENELDAANAPPRPATNTDPPEVTWSHLWGEICKKASSDVRAIFWSDTPDDVVTQDEAPKTDPADPADPEPTGGVWAALMNLLPSFPSATADRPDANVAKTTHDETPDPGGRKVSYSTEPGWSVPAWIGRIFQAKKPMTAQIRAGAPVIVDDPP</sequence>
<feature type="region of interest" description="Disordered" evidence="1">
    <location>
        <begin position="261"/>
        <end position="282"/>
    </location>
</feature>
<evidence type="ECO:0000313" key="3">
    <source>
        <dbReference type="Proteomes" id="UP000515135"/>
    </source>
</evidence>
<dbReference type="Proteomes" id="UP000515135">
    <property type="component" value="Unplaced"/>
</dbReference>
<dbReference type="GeneID" id="109469097"/>
<keyword evidence="2" id="KW-0732">Signal</keyword>
<protein>
    <submittedName>
        <fullName evidence="4">Uncharacterized protein LOC109469097</fullName>
    </submittedName>
</protein>
<feature type="compositionally biased region" description="Low complexity" evidence="1">
    <location>
        <begin position="216"/>
        <end position="231"/>
    </location>
</feature>
<reference evidence="4" key="1">
    <citation type="submission" date="2025-08" db="UniProtKB">
        <authorList>
            <consortium name="RefSeq"/>
        </authorList>
    </citation>
    <scope>IDENTIFICATION</scope>
    <source>
        <tissue evidence="4">Gonad</tissue>
    </source>
</reference>
<name>A0A6P4Y253_BRABE</name>
<evidence type="ECO:0000313" key="4">
    <source>
        <dbReference type="RefSeq" id="XP_019623040.1"/>
    </source>
</evidence>
<keyword evidence="3" id="KW-1185">Reference proteome</keyword>
<feature type="region of interest" description="Disordered" evidence="1">
    <location>
        <begin position="214"/>
        <end position="233"/>
    </location>
</feature>
<dbReference type="RefSeq" id="XP_019623040.1">
    <property type="nucleotide sequence ID" value="XM_019767481.1"/>
</dbReference>
<gene>
    <name evidence="4" type="primary">LOC109469097</name>
</gene>